<dbReference type="RefSeq" id="WP_252916786.1">
    <property type="nucleotide sequence ID" value="NZ_JAAAML010000003.1"/>
</dbReference>
<dbReference type="Proteomes" id="UP001320715">
    <property type="component" value="Unassembled WGS sequence"/>
</dbReference>
<proteinExistence type="predicted"/>
<dbReference type="EMBL" id="JAAAML010000003">
    <property type="protein sequence ID" value="MCO6410069.1"/>
    <property type="molecule type" value="Genomic_DNA"/>
</dbReference>
<evidence type="ECO:0000313" key="1">
    <source>
        <dbReference type="EMBL" id="MCO6410069.1"/>
    </source>
</evidence>
<accession>A0ABT1CV67</accession>
<comment type="caution">
    <text evidence="1">The sequence shown here is derived from an EMBL/GenBank/DDBJ whole genome shotgun (WGS) entry which is preliminary data.</text>
</comment>
<organism evidence="1 2">
    <name type="scientific">Hoeflea alexandrii</name>
    <dbReference type="NCBI Taxonomy" id="288436"/>
    <lineage>
        <taxon>Bacteria</taxon>
        <taxon>Pseudomonadati</taxon>
        <taxon>Pseudomonadota</taxon>
        <taxon>Alphaproteobacteria</taxon>
        <taxon>Hyphomicrobiales</taxon>
        <taxon>Rhizobiaceae</taxon>
        <taxon>Hoeflea</taxon>
    </lineage>
</organism>
<keyword evidence="2" id="KW-1185">Reference proteome</keyword>
<sequence>MIRYQASPADTATPSPSCRTALIDRMADQMREMAFAGQTVSTETLTERGWSEAAIRRLAPDAVAKARRTSIRRLS</sequence>
<reference evidence="1 2" key="1">
    <citation type="submission" date="2020-01" db="EMBL/GenBank/DDBJ databases">
        <title>Genomes of bacteria type strains.</title>
        <authorList>
            <person name="Chen J."/>
            <person name="Zhu S."/>
            <person name="Yang J."/>
        </authorList>
    </citation>
    <scope>NUCLEOTIDE SEQUENCE [LARGE SCALE GENOMIC DNA]</scope>
    <source>
        <strain evidence="1 2">DSM 16655</strain>
    </source>
</reference>
<name>A0ABT1CV67_9HYPH</name>
<gene>
    <name evidence="1" type="ORF">GTW23_17935</name>
</gene>
<protein>
    <submittedName>
        <fullName evidence="1">Uncharacterized protein</fullName>
    </submittedName>
</protein>
<evidence type="ECO:0000313" key="2">
    <source>
        <dbReference type="Proteomes" id="UP001320715"/>
    </source>
</evidence>